<reference evidence="2 3" key="1">
    <citation type="journal article" date="2020" name="G3 (Bethesda)">
        <title>CeMbio - The Caenorhabditis elegans Microbiome Resource.</title>
        <authorList>
            <person name="Dirksen P."/>
            <person name="Assie A."/>
            <person name="Zimmermann J."/>
            <person name="Zhang F."/>
            <person name="Tietje A.M."/>
            <person name="Marsh S.A."/>
            <person name="Felix M.A."/>
            <person name="Shapira M."/>
            <person name="Kaleta C."/>
            <person name="Schulenburg H."/>
            <person name="Samuel B."/>
        </authorList>
    </citation>
    <scope>NUCLEOTIDE SEQUENCE [LARGE SCALE GENOMIC DNA]</scope>
    <source>
        <strain evidence="2 3">BIGb0172</strain>
    </source>
</reference>
<feature type="chain" id="PRO_5028936487" evidence="1">
    <location>
        <begin position="20"/>
        <end position="211"/>
    </location>
</feature>
<proteinExistence type="predicted"/>
<evidence type="ECO:0000313" key="2">
    <source>
        <dbReference type="EMBL" id="QMV75630.1"/>
    </source>
</evidence>
<name>A0A7G5ENQ5_9BURK</name>
<accession>A0A7G5ENQ5</accession>
<evidence type="ECO:0000256" key="1">
    <source>
        <dbReference type="SAM" id="SignalP"/>
    </source>
</evidence>
<keyword evidence="3" id="KW-1185">Reference proteome</keyword>
<sequence length="211" mass="21140">MRHALLPLVLTALCPAAQSGSATSGTGNLPRNTPAVALNFAIQIDKYVFFRIGDGAWPTPGGTTSQVGFSLSPSIPAVPTTPTNGNNTAVNWSGTAPPFAVTASGNVLPVEVRSNGGQVSVFATVTTPLTSGSTTIPMNAVSATSSDANLPAPPIPASGTGTSVNVTGGGTGTVNSLVTIRTANWTFAYDNSVSRTAGNYSGQLSFTASVP</sequence>
<evidence type="ECO:0000313" key="3">
    <source>
        <dbReference type="Proteomes" id="UP000515240"/>
    </source>
</evidence>
<gene>
    <name evidence="2" type="ORF">HS961_04670</name>
</gene>
<dbReference type="AlphaFoldDB" id="A0A7G5ENQ5"/>
<keyword evidence="1" id="KW-0732">Signal</keyword>
<organism evidence="2 3">
    <name type="scientific">Comamonas piscis</name>
    <dbReference type="NCBI Taxonomy" id="1562974"/>
    <lineage>
        <taxon>Bacteria</taxon>
        <taxon>Pseudomonadati</taxon>
        <taxon>Pseudomonadota</taxon>
        <taxon>Betaproteobacteria</taxon>
        <taxon>Burkholderiales</taxon>
        <taxon>Comamonadaceae</taxon>
        <taxon>Comamonas</taxon>
    </lineage>
</organism>
<dbReference type="Proteomes" id="UP000515240">
    <property type="component" value="Chromosome"/>
</dbReference>
<dbReference type="KEGG" id="cpis:HS961_04670"/>
<feature type="signal peptide" evidence="1">
    <location>
        <begin position="1"/>
        <end position="19"/>
    </location>
</feature>
<protein>
    <submittedName>
        <fullName evidence="2">Uncharacterized protein</fullName>
    </submittedName>
</protein>
<dbReference type="EMBL" id="CP058554">
    <property type="protein sequence ID" value="QMV75630.1"/>
    <property type="molecule type" value="Genomic_DNA"/>
</dbReference>